<keyword evidence="1" id="KW-0479">Metal-binding</keyword>
<feature type="compositionally biased region" description="Polar residues" evidence="2">
    <location>
        <begin position="353"/>
        <end position="373"/>
    </location>
</feature>
<dbReference type="InterPro" id="IPR042344">
    <property type="entry name" value="ZCCHC14"/>
</dbReference>
<feature type="region of interest" description="Disordered" evidence="2">
    <location>
        <begin position="628"/>
        <end position="650"/>
    </location>
</feature>
<protein>
    <submittedName>
        <fullName evidence="5">Uncharacterized protein LOC112684201 isoform X1</fullName>
    </submittedName>
</protein>
<reference evidence="5" key="1">
    <citation type="submission" date="2025-08" db="UniProtKB">
        <authorList>
            <consortium name="RefSeq"/>
        </authorList>
    </citation>
    <scope>IDENTIFICATION</scope>
    <source>
        <tissue evidence="5">Whole body</tissue>
    </source>
</reference>
<gene>
    <name evidence="5" type="primary">LOC112684201</name>
</gene>
<dbReference type="PANTHER" id="PTHR16195:SF16">
    <property type="entry name" value="ZINC FINGER CCHC DOMAIN-CONTAINING PROTEIN 14"/>
    <property type="match status" value="1"/>
</dbReference>
<dbReference type="PROSITE" id="PS50158">
    <property type="entry name" value="ZF_CCHC"/>
    <property type="match status" value="1"/>
</dbReference>
<evidence type="ECO:0000313" key="5">
    <source>
        <dbReference type="RefSeq" id="XP_025411403.1"/>
    </source>
</evidence>
<feature type="region of interest" description="Disordered" evidence="2">
    <location>
        <begin position="405"/>
        <end position="428"/>
    </location>
</feature>
<evidence type="ECO:0000256" key="1">
    <source>
        <dbReference type="PROSITE-ProRule" id="PRU00047"/>
    </source>
</evidence>
<proteinExistence type="predicted"/>
<feature type="compositionally biased region" description="Low complexity" evidence="2">
    <location>
        <begin position="411"/>
        <end position="426"/>
    </location>
</feature>
<dbReference type="GO" id="GO:0003676">
    <property type="term" value="F:nucleic acid binding"/>
    <property type="evidence" value="ECO:0007669"/>
    <property type="project" value="InterPro"/>
</dbReference>
<keyword evidence="1" id="KW-0862">Zinc</keyword>
<dbReference type="Pfam" id="PF26034">
    <property type="entry name" value="PHAT_SMAUG"/>
    <property type="match status" value="1"/>
</dbReference>
<feature type="domain" description="CCHC-type" evidence="3">
    <location>
        <begin position="773"/>
        <end position="788"/>
    </location>
</feature>
<name>A0A8B8FL79_9HEMI</name>
<dbReference type="GeneID" id="112684201"/>
<keyword evidence="4" id="KW-1185">Reference proteome</keyword>
<keyword evidence="1" id="KW-0863">Zinc-finger</keyword>
<accession>A0A8B8FL79</accession>
<feature type="region of interest" description="Disordered" evidence="2">
    <location>
        <begin position="249"/>
        <end position="297"/>
    </location>
</feature>
<feature type="region of interest" description="Disordered" evidence="2">
    <location>
        <begin position="499"/>
        <end position="536"/>
    </location>
</feature>
<dbReference type="OrthoDB" id="6361509at2759"/>
<evidence type="ECO:0000256" key="2">
    <source>
        <dbReference type="SAM" id="MobiDB-lite"/>
    </source>
</evidence>
<sequence length="815" mass="91311">MVCIDEVVAYFKTLKSYERLWMMCRLQSHCLPIELRYLGTCLDNLSKRDIHILKKLELEANDPANVSEVACKCICDKTVRAAVIKYLSVLNTNSTKCSELIYKALTDDKGLQRIFKCPKTFFNDKNAFEELMVLYTLAVNHPAFIFEQKTQLDSIFNCIKKEKERQLLKNKDNDQDKESSDSVENINTMIPPPNYMYQPAHGGSNFPLNRNGYIYPRHYYPFPPVNVPPMQVCYDYPPPSAISAVRGPHQANFSKSSSPISWPPRTFQLNPRNPPPNTNAKQRHPTPTRYRNPSDPSYPFAQPWNNWNMYQMSPHNMYANYNYTPGMVPSFYPESSMGRGYQGHGTKSKHSTANRSQDQSKSQMTMPVQSTTPIKIDPVAKSIKPTLTNTQTNSSSENEIVLEANNDKPSSSKSAEANNESSSCKSVSTTVADKVSAVSTQPAIQNNHTSPKAVPSSTQFQSSAGAKVYNSKLTSENKMKPDSSVQAVSKCQPTLLKTCSPPITTQQSHITDTNPPEASTNTFKEPSKNESTKTIDVPSLLKVLEDTTIKEEKSGAVSNDISEEKPKSNADQKPQSSKIPLQHEVNTTKGFEVKESIAGAAAAKPISTPVTTTVYNTQSSKYYKGRPIQSQPRINRDGNLNNSYNNRKPVTGLVSTFNEPARENPHKSHAKIPNNGQQYYTMSYDNGANARAYNTQTYYVHQPQTSQPMSGYSSVPRPYIPQQHVVQSPEYQQVYQQPAEFVYYPSSSQTFYTTTPMLMQPQVLAYHPPKVSCYNCGGQNHTGAECTELTMEEITSKGLYENHYGPSMPDGRPRN</sequence>
<organism evidence="4 5">
    <name type="scientific">Sipha flava</name>
    <name type="common">yellow sugarcane aphid</name>
    <dbReference type="NCBI Taxonomy" id="143950"/>
    <lineage>
        <taxon>Eukaryota</taxon>
        <taxon>Metazoa</taxon>
        <taxon>Ecdysozoa</taxon>
        <taxon>Arthropoda</taxon>
        <taxon>Hexapoda</taxon>
        <taxon>Insecta</taxon>
        <taxon>Pterygota</taxon>
        <taxon>Neoptera</taxon>
        <taxon>Paraneoptera</taxon>
        <taxon>Hemiptera</taxon>
        <taxon>Sternorrhyncha</taxon>
        <taxon>Aphidomorpha</taxon>
        <taxon>Aphidoidea</taxon>
        <taxon>Aphididae</taxon>
        <taxon>Sipha</taxon>
    </lineage>
</organism>
<dbReference type="InterPro" id="IPR057327">
    <property type="entry name" value="Vts1_dom"/>
</dbReference>
<dbReference type="RefSeq" id="XP_025411403.1">
    <property type="nucleotide sequence ID" value="XM_025555618.1"/>
</dbReference>
<feature type="compositionally biased region" description="Polar residues" evidence="2">
    <location>
        <begin position="571"/>
        <end position="580"/>
    </location>
</feature>
<feature type="compositionally biased region" description="Polar residues" evidence="2">
    <location>
        <begin position="499"/>
        <end position="524"/>
    </location>
</feature>
<dbReference type="PANTHER" id="PTHR16195">
    <property type="entry name" value="ZINC FINGER CCHC DOMAIN CONTAINING PROTEIN"/>
    <property type="match status" value="1"/>
</dbReference>
<evidence type="ECO:0000259" key="3">
    <source>
        <dbReference type="PROSITE" id="PS50158"/>
    </source>
</evidence>
<dbReference type="InterPro" id="IPR001878">
    <property type="entry name" value="Znf_CCHC"/>
</dbReference>
<dbReference type="GO" id="GO:0008270">
    <property type="term" value="F:zinc ion binding"/>
    <property type="evidence" value="ECO:0007669"/>
    <property type="project" value="UniProtKB-KW"/>
</dbReference>
<dbReference type="InterPro" id="IPR058599">
    <property type="entry name" value="PHAT_Smg/ZCCHC2-like"/>
</dbReference>
<feature type="region of interest" description="Disordered" evidence="2">
    <location>
        <begin position="552"/>
        <end position="580"/>
    </location>
</feature>
<feature type="region of interest" description="Disordered" evidence="2">
    <location>
        <begin position="440"/>
        <end position="465"/>
    </location>
</feature>
<evidence type="ECO:0000313" key="4">
    <source>
        <dbReference type="Proteomes" id="UP000694846"/>
    </source>
</evidence>
<dbReference type="Pfam" id="PF25479">
    <property type="entry name" value="Vts1"/>
    <property type="match status" value="1"/>
</dbReference>
<feature type="compositionally biased region" description="Polar residues" evidence="2">
    <location>
        <begin position="440"/>
        <end position="464"/>
    </location>
</feature>
<dbReference type="Proteomes" id="UP000694846">
    <property type="component" value="Unplaced"/>
</dbReference>
<dbReference type="AlphaFoldDB" id="A0A8B8FL79"/>
<feature type="region of interest" description="Disordered" evidence="2">
    <location>
        <begin position="336"/>
        <end position="380"/>
    </location>
</feature>
<feature type="compositionally biased region" description="Polar residues" evidence="2">
    <location>
        <begin position="251"/>
        <end position="260"/>
    </location>
</feature>